<dbReference type="Proteomes" id="UP000094444">
    <property type="component" value="Unassembled WGS sequence"/>
</dbReference>
<proteinExistence type="predicted"/>
<organism evidence="3 4">
    <name type="scientific">Diaporthe helianthi</name>
    <dbReference type="NCBI Taxonomy" id="158607"/>
    <lineage>
        <taxon>Eukaryota</taxon>
        <taxon>Fungi</taxon>
        <taxon>Dikarya</taxon>
        <taxon>Ascomycota</taxon>
        <taxon>Pezizomycotina</taxon>
        <taxon>Sordariomycetes</taxon>
        <taxon>Sordariomycetidae</taxon>
        <taxon>Diaporthales</taxon>
        <taxon>Diaporthaceae</taxon>
        <taxon>Diaporthe</taxon>
    </lineage>
</organism>
<accession>A0A2P5HJT8</accession>
<dbReference type="InterPro" id="IPR012677">
    <property type="entry name" value="Nucleotide-bd_a/b_plait_sf"/>
</dbReference>
<evidence type="ECO:0000259" key="2">
    <source>
        <dbReference type="Pfam" id="PF00076"/>
    </source>
</evidence>
<dbReference type="OrthoDB" id="20943at2759"/>
<evidence type="ECO:0000313" key="3">
    <source>
        <dbReference type="EMBL" id="POS70516.1"/>
    </source>
</evidence>
<protein>
    <recommendedName>
        <fullName evidence="2">RRM domain-containing protein</fullName>
    </recommendedName>
</protein>
<reference evidence="3" key="1">
    <citation type="submission" date="2017-09" db="EMBL/GenBank/DDBJ databases">
        <title>Polyketide synthases of a Diaporthe helianthi virulent isolate.</title>
        <authorList>
            <person name="Baroncelli R."/>
        </authorList>
    </citation>
    <scope>NUCLEOTIDE SEQUENCE [LARGE SCALE GENOMIC DNA]</scope>
    <source>
        <strain evidence="3">7/96</strain>
    </source>
</reference>
<evidence type="ECO:0000256" key="1">
    <source>
        <dbReference type="SAM" id="MobiDB-lite"/>
    </source>
</evidence>
<dbReference type="InParanoid" id="A0A2P5HJT8"/>
<sequence>MALHKELPARNKAHDDRAVHLDCVFYWPSKQAQHKYHTGWCFVEFADASSANSAREKLNGAHFGGRQVKAGRPSKGPDNASSGQPNLSSSVSQLGVSTVMNRAANVALSGDQQQQSRASYSAGVLENDEAWRPRKAIMDKSGASIQAYKGTNVATDMGHKEFQPSFKQDTEIIVHPFSNSPTAQAKLNLEATRIDSYNEAWGVQKDEPPTNDEIRKAIHDRCIKLDEVYMASGVRSGFPFARVTMTTIPPSLYDPSQTPREEDVSGLLARQYPNPAPLNDEIANSMPVMMTKMRVVDEDGSGKGSTPKLLDMKLAPVHDVHAHLVDGWHPYVHWVPADVNKQCDRVADVKTTDKPWKDTER</sequence>
<feature type="domain" description="RRM" evidence="2">
    <location>
        <begin position="31"/>
        <end position="69"/>
    </location>
</feature>
<feature type="compositionally biased region" description="Polar residues" evidence="1">
    <location>
        <begin position="79"/>
        <end position="91"/>
    </location>
</feature>
<dbReference type="InterPro" id="IPR035979">
    <property type="entry name" value="RBD_domain_sf"/>
</dbReference>
<dbReference type="InterPro" id="IPR000504">
    <property type="entry name" value="RRM_dom"/>
</dbReference>
<dbReference type="Pfam" id="PF00076">
    <property type="entry name" value="RRM_1"/>
    <property type="match status" value="1"/>
</dbReference>
<gene>
    <name evidence="3" type="ORF">DHEL01_v211090</name>
</gene>
<name>A0A2P5HJT8_DIAHE</name>
<feature type="region of interest" description="Disordered" evidence="1">
    <location>
        <begin position="61"/>
        <end position="91"/>
    </location>
</feature>
<dbReference type="EMBL" id="MAVT02001600">
    <property type="protein sequence ID" value="POS70516.1"/>
    <property type="molecule type" value="Genomic_DNA"/>
</dbReference>
<dbReference type="GO" id="GO:0003723">
    <property type="term" value="F:RNA binding"/>
    <property type="evidence" value="ECO:0007669"/>
    <property type="project" value="InterPro"/>
</dbReference>
<dbReference type="Gene3D" id="3.30.70.330">
    <property type="match status" value="1"/>
</dbReference>
<comment type="caution">
    <text evidence="3">The sequence shown here is derived from an EMBL/GenBank/DDBJ whole genome shotgun (WGS) entry which is preliminary data.</text>
</comment>
<dbReference type="AlphaFoldDB" id="A0A2P5HJT8"/>
<dbReference type="SUPFAM" id="SSF54928">
    <property type="entry name" value="RNA-binding domain, RBD"/>
    <property type="match status" value="1"/>
</dbReference>
<evidence type="ECO:0000313" key="4">
    <source>
        <dbReference type="Proteomes" id="UP000094444"/>
    </source>
</evidence>
<keyword evidence="4" id="KW-1185">Reference proteome</keyword>